<sequence length="448" mass="50754">MAPLCGNKKNKEIINEVEPQTQDGVEFANEETQTSKEAKIKALRRKRAGEAQNLRLPNFEVLNHGFHRVVGDRPHHLHGFKREPYQPRREPYHTHGFHRAQQLVLQPPYQDRDLVVPYGFGSPPASGREHTIDLRWEGQFRLDLPKFHGILSSEDFVDWLNTMERVFEFHEVPEAKKTKLVAIKLRGRASSWWEQLQCGEMGHKANECSKPLLSKGRALMLGDVVEVGDVVESDNDELIGDDDEKEEGVVLVMKKTLLTPRKEDDDEWLRVSQEAVDKLGLKTEEHPHPYKLSWLKKGGEIKAWQYDRDTCHNGNDNTYSLKINGKKITLLPMKHKVTSKMQKFDKTLLSIKSFIHGSSDNGYAYMLGGDLCVNNGGNEVEKNVGEVPSAIEELLGGFKESYEEGGGFRHRQDSWTIAKDIPLAWVEASAPICPTKALGSQCKVQGTS</sequence>
<dbReference type="AlphaFoldDB" id="A0A2N9FU47"/>
<dbReference type="PANTHER" id="PTHR35046:SF18">
    <property type="entry name" value="RNA-DIRECTED DNA POLYMERASE"/>
    <property type="match status" value="1"/>
</dbReference>
<name>A0A2N9FU47_FAGSY</name>
<dbReference type="EMBL" id="OIVN01001458">
    <property type="protein sequence ID" value="SPC94197.1"/>
    <property type="molecule type" value="Genomic_DNA"/>
</dbReference>
<reference evidence="1" key="1">
    <citation type="submission" date="2018-02" db="EMBL/GenBank/DDBJ databases">
        <authorList>
            <person name="Cohen D.B."/>
            <person name="Kent A.D."/>
        </authorList>
    </citation>
    <scope>NUCLEOTIDE SEQUENCE</scope>
</reference>
<gene>
    <name evidence="1" type="ORF">FSB_LOCUS22079</name>
</gene>
<organism evidence="1">
    <name type="scientific">Fagus sylvatica</name>
    <name type="common">Beechnut</name>
    <dbReference type="NCBI Taxonomy" id="28930"/>
    <lineage>
        <taxon>Eukaryota</taxon>
        <taxon>Viridiplantae</taxon>
        <taxon>Streptophyta</taxon>
        <taxon>Embryophyta</taxon>
        <taxon>Tracheophyta</taxon>
        <taxon>Spermatophyta</taxon>
        <taxon>Magnoliopsida</taxon>
        <taxon>eudicotyledons</taxon>
        <taxon>Gunneridae</taxon>
        <taxon>Pentapetalae</taxon>
        <taxon>rosids</taxon>
        <taxon>fabids</taxon>
        <taxon>Fagales</taxon>
        <taxon>Fagaceae</taxon>
        <taxon>Fagus</taxon>
    </lineage>
</organism>
<proteinExistence type="predicted"/>
<protein>
    <recommendedName>
        <fullName evidence="2">CCHC-type domain-containing protein</fullName>
    </recommendedName>
</protein>
<dbReference type="PANTHER" id="PTHR35046">
    <property type="entry name" value="ZINC KNUCKLE (CCHC-TYPE) FAMILY PROTEIN"/>
    <property type="match status" value="1"/>
</dbReference>
<evidence type="ECO:0008006" key="2">
    <source>
        <dbReference type="Google" id="ProtNLM"/>
    </source>
</evidence>
<accession>A0A2N9FU47</accession>
<evidence type="ECO:0000313" key="1">
    <source>
        <dbReference type="EMBL" id="SPC94197.1"/>
    </source>
</evidence>